<dbReference type="EMBL" id="LT599583">
    <property type="protein sequence ID" value="SBW82643.1"/>
    <property type="molecule type" value="Genomic_DNA"/>
</dbReference>
<reference evidence="3" key="1">
    <citation type="submission" date="2016-07" db="EMBL/GenBank/DDBJ databases">
        <authorList>
            <person name="Florea S."/>
            <person name="Webb J.S."/>
            <person name="Jaromczyk J."/>
            <person name="Schardl C.L."/>
        </authorList>
    </citation>
    <scope>NUCLEOTIDE SEQUENCE [LARGE SCALE GENOMIC DNA]</scope>
    <source>
        <strain evidence="3">1YdBTEX2</strain>
    </source>
</reference>
<organism evidence="2 3">
    <name type="scientific">Pseudomonas veronii 1YdBTEX2</name>
    <dbReference type="NCBI Taxonomy" id="1295141"/>
    <lineage>
        <taxon>Bacteria</taxon>
        <taxon>Pseudomonadati</taxon>
        <taxon>Pseudomonadota</taxon>
        <taxon>Gammaproteobacteria</taxon>
        <taxon>Pseudomonadales</taxon>
        <taxon>Pseudomonadaceae</taxon>
        <taxon>Pseudomonas</taxon>
    </lineage>
</organism>
<feature type="domain" description="Immunity MXAN-0049 protein" evidence="1">
    <location>
        <begin position="61"/>
        <end position="217"/>
    </location>
</feature>
<dbReference type="InterPro" id="IPR012433">
    <property type="entry name" value="Imm11"/>
</dbReference>
<name>A0A1D3K2T6_PSEVE</name>
<gene>
    <name evidence="2" type="ORF">PVE_R1G4761</name>
</gene>
<dbReference type="AlphaFoldDB" id="A0A1D3K2T6"/>
<dbReference type="RefSeq" id="WP_017847136.1">
    <property type="nucleotide sequence ID" value="NZ_AOUH01000020.1"/>
</dbReference>
<proteinExistence type="predicted"/>
<evidence type="ECO:0000313" key="3">
    <source>
        <dbReference type="Proteomes" id="UP000245431"/>
    </source>
</evidence>
<accession>A0A1D3K2T6</accession>
<evidence type="ECO:0000259" key="1">
    <source>
        <dbReference type="Pfam" id="PF07791"/>
    </source>
</evidence>
<dbReference type="Pfam" id="PF07791">
    <property type="entry name" value="Imm11"/>
    <property type="match status" value="1"/>
</dbReference>
<sequence>MAYYFGVDLRINVFVKESVNLSGQTLPWSVIARAETFSDEEKSMLPDMIRVEAYGRGEPIRLPLVLKRSLIAGCLFFSEDIKALLDELEPGVHEFRPVEVRVFPQPAPELDVVLATYYLWVSPPELQAVIPESSAYQAGIGLQAREDCSGLLSSNPDSPCVLRASAIRGRHCWREIYRMPITGADGEKKVSRTFSFFCSAEFYSRVKFSRLEGFDFIKKCEIRQ</sequence>
<dbReference type="Proteomes" id="UP000245431">
    <property type="component" value="Chromosome PVE_r1"/>
</dbReference>
<protein>
    <recommendedName>
        <fullName evidence="1">Immunity MXAN-0049 protein domain-containing protein</fullName>
    </recommendedName>
</protein>
<evidence type="ECO:0000313" key="2">
    <source>
        <dbReference type="EMBL" id="SBW82643.1"/>
    </source>
</evidence>